<gene>
    <name evidence="2" type="ORF">BC936DRAFT_147257</name>
</gene>
<evidence type="ECO:0000256" key="1">
    <source>
        <dbReference type="SAM" id="Phobius"/>
    </source>
</evidence>
<proteinExistence type="predicted"/>
<keyword evidence="1" id="KW-1133">Transmembrane helix</keyword>
<evidence type="ECO:0000313" key="2">
    <source>
        <dbReference type="EMBL" id="RUP46180.1"/>
    </source>
</evidence>
<dbReference type="AlphaFoldDB" id="A0A433D5S1"/>
<name>A0A433D5S1_9FUNG</name>
<keyword evidence="1" id="KW-0812">Transmembrane</keyword>
<protein>
    <submittedName>
        <fullName evidence="2">Uncharacterized protein</fullName>
    </submittedName>
</protein>
<keyword evidence="1" id="KW-0472">Membrane</keyword>
<dbReference type="EMBL" id="RBNI01006220">
    <property type="protein sequence ID" value="RUP46180.1"/>
    <property type="molecule type" value="Genomic_DNA"/>
</dbReference>
<accession>A0A433D5S1</accession>
<feature type="transmembrane region" description="Helical" evidence="1">
    <location>
        <begin position="7"/>
        <end position="25"/>
    </location>
</feature>
<sequence>MQVVRKGVPTISIVHMGVMPALVYTSSVKEMLHSNGLRSIDTPGVDPMLESVKVQGLIFFPFAVCVGWMGGWREIRMCSMNGRVRKYCRTLHRLPTRPIPSVP</sequence>
<feature type="transmembrane region" description="Helical" evidence="1">
    <location>
        <begin position="54"/>
        <end position="72"/>
    </location>
</feature>
<reference evidence="2 3" key="1">
    <citation type="journal article" date="2018" name="New Phytol.">
        <title>Phylogenomics of Endogonaceae and evolution of mycorrhizas within Mucoromycota.</title>
        <authorList>
            <person name="Chang Y."/>
            <person name="Desiro A."/>
            <person name="Na H."/>
            <person name="Sandor L."/>
            <person name="Lipzen A."/>
            <person name="Clum A."/>
            <person name="Barry K."/>
            <person name="Grigoriev I.V."/>
            <person name="Martin F.M."/>
            <person name="Stajich J.E."/>
            <person name="Smith M.E."/>
            <person name="Bonito G."/>
            <person name="Spatafora J.W."/>
        </authorList>
    </citation>
    <scope>NUCLEOTIDE SEQUENCE [LARGE SCALE GENOMIC DNA]</scope>
    <source>
        <strain evidence="2 3">GMNB39</strain>
    </source>
</reference>
<organism evidence="2 3">
    <name type="scientific">Jimgerdemannia flammicorona</name>
    <dbReference type="NCBI Taxonomy" id="994334"/>
    <lineage>
        <taxon>Eukaryota</taxon>
        <taxon>Fungi</taxon>
        <taxon>Fungi incertae sedis</taxon>
        <taxon>Mucoromycota</taxon>
        <taxon>Mucoromycotina</taxon>
        <taxon>Endogonomycetes</taxon>
        <taxon>Endogonales</taxon>
        <taxon>Endogonaceae</taxon>
        <taxon>Jimgerdemannia</taxon>
    </lineage>
</organism>
<comment type="caution">
    <text evidence="2">The sequence shown here is derived from an EMBL/GenBank/DDBJ whole genome shotgun (WGS) entry which is preliminary data.</text>
</comment>
<dbReference type="Proteomes" id="UP000268093">
    <property type="component" value="Unassembled WGS sequence"/>
</dbReference>
<keyword evidence="3" id="KW-1185">Reference proteome</keyword>
<evidence type="ECO:0000313" key="3">
    <source>
        <dbReference type="Proteomes" id="UP000268093"/>
    </source>
</evidence>